<organism evidence="4">
    <name type="scientific">freshwater metagenome</name>
    <dbReference type="NCBI Taxonomy" id="449393"/>
    <lineage>
        <taxon>unclassified sequences</taxon>
        <taxon>metagenomes</taxon>
        <taxon>ecological metagenomes</taxon>
    </lineage>
</organism>
<name>A0A6J7CA21_9ZZZZ</name>
<dbReference type="EMBL" id="CAFBIY010000205">
    <property type="protein sequence ID" value="CAB4853139.1"/>
    <property type="molecule type" value="Genomic_DNA"/>
</dbReference>
<dbReference type="EMBL" id="CAEZYF010000024">
    <property type="protein sequence ID" value="CAB4740204.1"/>
    <property type="molecule type" value="Genomic_DNA"/>
</dbReference>
<evidence type="ECO:0000313" key="5">
    <source>
        <dbReference type="EMBL" id="CAB4953565.1"/>
    </source>
</evidence>
<feature type="transmembrane region" description="Helical" evidence="1">
    <location>
        <begin position="34"/>
        <end position="51"/>
    </location>
</feature>
<dbReference type="EMBL" id="CAESGF010000029">
    <property type="protein sequence ID" value="CAB4365342.1"/>
    <property type="molecule type" value="Genomic_DNA"/>
</dbReference>
<reference evidence="4" key="1">
    <citation type="submission" date="2020-05" db="EMBL/GenBank/DDBJ databases">
        <authorList>
            <person name="Chiriac C."/>
            <person name="Salcher M."/>
            <person name="Ghai R."/>
            <person name="Kavagutti S V."/>
        </authorList>
    </citation>
    <scope>NUCLEOTIDE SEQUENCE</scope>
</reference>
<evidence type="ECO:0000313" key="6">
    <source>
        <dbReference type="EMBL" id="CAB5001048.1"/>
    </source>
</evidence>
<keyword evidence="1" id="KW-0812">Transmembrane</keyword>
<evidence type="ECO:0000313" key="4">
    <source>
        <dbReference type="EMBL" id="CAB4853139.1"/>
    </source>
</evidence>
<evidence type="ECO:0000313" key="2">
    <source>
        <dbReference type="EMBL" id="CAB4365342.1"/>
    </source>
</evidence>
<keyword evidence="1" id="KW-0472">Membrane</keyword>
<sequence length="61" mass="6881">MDRRAIFFLLAAMATAGLERFVPHDPKHLLADSVGWPLTGLLVVLALLSWLDHRSSARRRD</sequence>
<dbReference type="AlphaFoldDB" id="A0A6J7CA21"/>
<protein>
    <submittedName>
        <fullName evidence="4">Unannotated protein</fullName>
    </submittedName>
</protein>
<evidence type="ECO:0000313" key="3">
    <source>
        <dbReference type="EMBL" id="CAB4740204.1"/>
    </source>
</evidence>
<evidence type="ECO:0000256" key="1">
    <source>
        <dbReference type="SAM" id="Phobius"/>
    </source>
</evidence>
<gene>
    <name evidence="3" type="ORF">UFOPK2656_02838</name>
    <name evidence="4" type="ORF">UFOPK3267_02664</name>
    <name evidence="5" type="ORF">UFOPK3651_03019</name>
    <name evidence="6" type="ORF">UFOPK3931_02144</name>
    <name evidence="2" type="ORF">UFOPK4189_03088</name>
</gene>
<proteinExistence type="predicted"/>
<dbReference type="EMBL" id="CAFBMT010000027">
    <property type="protein sequence ID" value="CAB4953565.1"/>
    <property type="molecule type" value="Genomic_DNA"/>
</dbReference>
<keyword evidence="1" id="KW-1133">Transmembrane helix</keyword>
<accession>A0A6J7CA21</accession>
<dbReference type="EMBL" id="CAFBOL010000066">
    <property type="protein sequence ID" value="CAB5001048.1"/>
    <property type="molecule type" value="Genomic_DNA"/>
</dbReference>